<comment type="caution">
    <text evidence="1">The sequence shown here is derived from an EMBL/GenBank/DDBJ whole genome shotgun (WGS) entry which is preliminary data.</text>
</comment>
<accession>H5TTJ2</accession>
<organism evidence="1 2">
    <name type="scientific">Gordonia otitidis (strain DSM 44809 / CCUG 52243 / JCM 12355 / NBRC 100426 / IFM 10032)</name>
    <dbReference type="NCBI Taxonomy" id="1108044"/>
    <lineage>
        <taxon>Bacteria</taxon>
        <taxon>Bacillati</taxon>
        <taxon>Actinomycetota</taxon>
        <taxon>Actinomycetes</taxon>
        <taxon>Mycobacteriales</taxon>
        <taxon>Gordoniaceae</taxon>
        <taxon>Gordonia</taxon>
    </lineage>
</organism>
<evidence type="ECO:0000313" key="1">
    <source>
        <dbReference type="EMBL" id="GAB36800.1"/>
    </source>
</evidence>
<gene>
    <name evidence="1" type="ORF">GOOTI_239_00470</name>
</gene>
<proteinExistence type="predicted"/>
<dbReference type="EMBL" id="BAFB01000239">
    <property type="protein sequence ID" value="GAB36800.1"/>
    <property type="molecule type" value="Genomic_DNA"/>
</dbReference>
<keyword evidence="2" id="KW-1185">Reference proteome</keyword>
<sequence>MDSTRAEEFDRAVFEWAARYNGYTRISGSPERLITVLRPLVEVYDRDGEIPEWAGIDLLRGWAFYLAREWRFCGYGRPFTEDYPQVRDIAAAVNARSDATAEDVCLALPGFERRYATGATGIFTTEPMITRALAAEIRHDPKRLLDRLARDLPDDAAFLEVERVESESTARLDIVLHLDEGLTIGIEAKLDHELSDAQMSKQLRAVDYLFLLVLDKADAGVYEEHVQGVLTWTEAISCFTAPRLRLEDIEAVPAQKVAVERMLRPLAQSLGEQFGPEWKVAVGRGGSGMSAITVWSPHLPDSRRLRGQIQVVGRGMPENSEDLEFEFHVGIETRPTAADFPAANTADVAPGWLNHLIVLRDEVIQGDLARFRLRQGRAGNGRQGVGKNKLPLVKKFLPDDPWLAQGYFDWSLGPKSEPTTPDELENLANCAQQLFVQWYSASTNAD</sequence>
<dbReference type="STRING" id="1108044.GOOTI_239_00470"/>
<reference evidence="1" key="1">
    <citation type="submission" date="2012-02" db="EMBL/GenBank/DDBJ databases">
        <title>Whole genome shotgun sequence of Gordonia otitidis NBRC 100426.</title>
        <authorList>
            <person name="Yoshida I."/>
            <person name="Hosoyama A."/>
            <person name="Tsuchikane K."/>
            <person name="Katsumata H."/>
            <person name="Yamazaki S."/>
            <person name="Fujita N."/>
        </authorList>
    </citation>
    <scope>NUCLEOTIDE SEQUENCE [LARGE SCALE GENOMIC DNA]</scope>
    <source>
        <strain evidence="1">NBRC 100426</strain>
    </source>
</reference>
<protein>
    <submittedName>
        <fullName evidence="1">Uncharacterized protein</fullName>
    </submittedName>
</protein>
<dbReference type="AlphaFoldDB" id="H5TTJ2"/>
<dbReference type="Proteomes" id="UP000005038">
    <property type="component" value="Unassembled WGS sequence"/>
</dbReference>
<name>H5TTJ2_GORO1</name>
<evidence type="ECO:0000313" key="2">
    <source>
        <dbReference type="Proteomes" id="UP000005038"/>
    </source>
</evidence>